<proteinExistence type="predicted"/>
<organism evidence="2 3">
    <name type="scientific">Holdemania filiformis</name>
    <dbReference type="NCBI Taxonomy" id="61171"/>
    <lineage>
        <taxon>Bacteria</taxon>
        <taxon>Bacillati</taxon>
        <taxon>Bacillota</taxon>
        <taxon>Erysipelotrichia</taxon>
        <taxon>Erysipelotrichales</taxon>
        <taxon>Erysipelotrichaceae</taxon>
        <taxon>Holdemania</taxon>
    </lineage>
</organism>
<dbReference type="AlphaFoldDB" id="A0A412FGS8"/>
<protein>
    <submittedName>
        <fullName evidence="2">Uncharacterized protein</fullName>
    </submittedName>
</protein>
<evidence type="ECO:0000313" key="2">
    <source>
        <dbReference type="EMBL" id="RGR67403.1"/>
    </source>
</evidence>
<name>A0A412FGS8_9FIRM</name>
<reference evidence="2 3" key="1">
    <citation type="submission" date="2018-08" db="EMBL/GenBank/DDBJ databases">
        <title>A genome reference for cultivated species of the human gut microbiota.</title>
        <authorList>
            <person name="Zou Y."/>
            <person name="Xue W."/>
            <person name="Luo G."/>
        </authorList>
    </citation>
    <scope>NUCLEOTIDE SEQUENCE [LARGE SCALE GENOMIC DNA]</scope>
    <source>
        <strain evidence="2 3">AF24-29</strain>
    </source>
</reference>
<gene>
    <name evidence="2" type="ORF">DWY25_16900</name>
</gene>
<dbReference type="RefSeq" id="WP_117896236.1">
    <property type="nucleotide sequence ID" value="NZ_CABJCV010000032.1"/>
</dbReference>
<feature type="coiled-coil region" evidence="1">
    <location>
        <begin position="4"/>
        <end position="42"/>
    </location>
</feature>
<keyword evidence="1" id="KW-0175">Coiled coil</keyword>
<comment type="caution">
    <text evidence="2">The sequence shown here is derived from an EMBL/GenBank/DDBJ whole genome shotgun (WGS) entry which is preliminary data.</text>
</comment>
<dbReference type="Proteomes" id="UP000284178">
    <property type="component" value="Unassembled WGS sequence"/>
</dbReference>
<keyword evidence="3" id="KW-1185">Reference proteome</keyword>
<evidence type="ECO:0000256" key="1">
    <source>
        <dbReference type="SAM" id="Coils"/>
    </source>
</evidence>
<sequence>MDFKKQAEKLVQNVTQAAEKGTERAKDKLDQTKRQIELKRQLKATEEMLNTAYMEIGRAYASAREEDREMPEVENWLEQVRTSQITIADLQRQLAVLKSID</sequence>
<accession>A0A412FGS8</accession>
<dbReference type="GeneID" id="83017075"/>
<evidence type="ECO:0000313" key="3">
    <source>
        <dbReference type="Proteomes" id="UP000284178"/>
    </source>
</evidence>
<dbReference type="EMBL" id="QRUP01000032">
    <property type="protein sequence ID" value="RGR67403.1"/>
    <property type="molecule type" value="Genomic_DNA"/>
</dbReference>